<dbReference type="EMBL" id="CAJNOR010004253">
    <property type="protein sequence ID" value="CAF1487563.1"/>
    <property type="molecule type" value="Genomic_DNA"/>
</dbReference>
<comment type="caution">
    <text evidence="1">The sequence shown here is derived from an EMBL/GenBank/DDBJ whole genome shotgun (WGS) entry which is preliminary data.</text>
</comment>
<evidence type="ECO:0000313" key="4">
    <source>
        <dbReference type="Proteomes" id="UP000663852"/>
    </source>
</evidence>
<gene>
    <name evidence="1" type="ORF">EDS130_LOCUS23886</name>
    <name evidence="2" type="ORF">XAT740_LOCUS38896</name>
</gene>
<dbReference type="EMBL" id="CAJNOJ010000132">
    <property type="protein sequence ID" value="CAF1174533.1"/>
    <property type="molecule type" value="Genomic_DNA"/>
</dbReference>
<evidence type="ECO:0000313" key="2">
    <source>
        <dbReference type="EMBL" id="CAF1487563.1"/>
    </source>
</evidence>
<name>A0A814UFD0_ADIRI</name>
<keyword evidence="3" id="KW-1185">Reference proteome</keyword>
<dbReference type="AlphaFoldDB" id="A0A814UFD0"/>
<accession>A0A814UFD0</accession>
<evidence type="ECO:0000313" key="1">
    <source>
        <dbReference type="EMBL" id="CAF1174533.1"/>
    </source>
</evidence>
<sequence>MLSFVFAISTKSKDYVKHHVPRYLQQYVQLGTMTNNRSSPLTDVELTPNVAEFADRSGFVIYIEILPVLVTDKIESIKKQLKLYPRFANVELKSLENSIGLMDQQTSDLLWKYLSDSLSDIQSQQQDDNTLTDYAIQSESTLMMTLRFK</sequence>
<reference evidence="1" key="1">
    <citation type="submission" date="2021-02" db="EMBL/GenBank/DDBJ databases">
        <authorList>
            <person name="Nowell W R."/>
        </authorList>
    </citation>
    <scope>NUCLEOTIDE SEQUENCE</scope>
</reference>
<organism evidence="1 4">
    <name type="scientific">Adineta ricciae</name>
    <name type="common">Rotifer</name>
    <dbReference type="NCBI Taxonomy" id="249248"/>
    <lineage>
        <taxon>Eukaryota</taxon>
        <taxon>Metazoa</taxon>
        <taxon>Spiralia</taxon>
        <taxon>Gnathifera</taxon>
        <taxon>Rotifera</taxon>
        <taxon>Eurotatoria</taxon>
        <taxon>Bdelloidea</taxon>
        <taxon>Adinetida</taxon>
        <taxon>Adinetidae</taxon>
        <taxon>Adineta</taxon>
    </lineage>
</organism>
<dbReference type="Proteomes" id="UP000663852">
    <property type="component" value="Unassembled WGS sequence"/>
</dbReference>
<protein>
    <submittedName>
        <fullName evidence="1">Uncharacterized protein</fullName>
    </submittedName>
</protein>
<evidence type="ECO:0000313" key="3">
    <source>
        <dbReference type="Proteomes" id="UP000663828"/>
    </source>
</evidence>
<dbReference type="Proteomes" id="UP000663828">
    <property type="component" value="Unassembled WGS sequence"/>
</dbReference>
<proteinExistence type="predicted"/>